<accession>A0A1G1Y404</accession>
<dbReference type="PRINTS" id="PR00982">
    <property type="entry name" value="TRNASYNTHLYS"/>
</dbReference>
<feature type="binding site" evidence="7">
    <location>
        <position position="409"/>
    </location>
    <ligand>
        <name>Mg(2+)</name>
        <dbReference type="ChEBI" id="CHEBI:18420"/>
        <label>1</label>
    </ligand>
</feature>
<gene>
    <name evidence="7" type="primary">lysS</name>
    <name evidence="10" type="ORF">A2744_03630</name>
</gene>
<protein>
    <recommendedName>
        <fullName evidence="7">Lysine--tRNA ligase</fullName>
        <ecNumber evidence="7">6.1.1.6</ecNumber>
    </recommendedName>
    <alternativeName>
        <fullName evidence="7">Lysyl-tRNA synthetase</fullName>
        <shortName evidence="7">LysRS</shortName>
    </alternativeName>
</protein>
<evidence type="ECO:0000256" key="7">
    <source>
        <dbReference type="HAMAP-Rule" id="MF_00252"/>
    </source>
</evidence>
<dbReference type="Pfam" id="PF00152">
    <property type="entry name" value="tRNA-synt_2"/>
    <property type="match status" value="1"/>
</dbReference>
<keyword evidence="1 7" id="KW-0436">Ligase</keyword>
<dbReference type="Gene3D" id="3.30.930.10">
    <property type="entry name" value="Bira Bifunctional Protein, Domain 2"/>
    <property type="match status" value="1"/>
</dbReference>
<dbReference type="HAMAP" id="MF_00252">
    <property type="entry name" value="Lys_tRNA_synth_class2"/>
    <property type="match status" value="1"/>
</dbReference>
<dbReference type="Pfam" id="PF01336">
    <property type="entry name" value="tRNA_anti-codon"/>
    <property type="match status" value="1"/>
</dbReference>
<dbReference type="InterPro" id="IPR044136">
    <property type="entry name" value="Lys-tRNA-ligase_II_N"/>
</dbReference>
<comment type="subcellular location">
    <subcellularLocation>
        <location evidence="7">Cytoplasm</location>
    </subcellularLocation>
</comment>
<keyword evidence="7 8" id="KW-0460">Magnesium</keyword>
<keyword evidence="5 7" id="KW-0030">Aminoacyl-tRNA synthetase</keyword>
<dbReference type="GO" id="GO:0005829">
    <property type="term" value="C:cytosol"/>
    <property type="evidence" value="ECO:0007669"/>
    <property type="project" value="TreeGrafter"/>
</dbReference>
<dbReference type="InterPro" id="IPR018149">
    <property type="entry name" value="Lys-tRNA-synth_II_C"/>
</dbReference>
<keyword evidence="7" id="KW-0963">Cytoplasm</keyword>
<dbReference type="PANTHER" id="PTHR42918:SF15">
    <property type="entry name" value="LYSINE--TRNA LIGASE, CHLOROPLASTIC_MITOCHONDRIAL"/>
    <property type="match status" value="1"/>
</dbReference>
<evidence type="ECO:0000256" key="4">
    <source>
        <dbReference type="ARBA" id="ARBA00022840"/>
    </source>
</evidence>
<comment type="catalytic activity">
    <reaction evidence="6 7 8">
        <text>tRNA(Lys) + L-lysine + ATP = L-lysyl-tRNA(Lys) + AMP + diphosphate</text>
        <dbReference type="Rhea" id="RHEA:20792"/>
        <dbReference type="Rhea" id="RHEA-COMP:9696"/>
        <dbReference type="Rhea" id="RHEA-COMP:9697"/>
        <dbReference type="ChEBI" id="CHEBI:30616"/>
        <dbReference type="ChEBI" id="CHEBI:32551"/>
        <dbReference type="ChEBI" id="CHEBI:33019"/>
        <dbReference type="ChEBI" id="CHEBI:78442"/>
        <dbReference type="ChEBI" id="CHEBI:78529"/>
        <dbReference type="ChEBI" id="CHEBI:456215"/>
        <dbReference type="EC" id="6.1.1.6"/>
    </reaction>
</comment>
<comment type="subunit">
    <text evidence="7">Homodimer.</text>
</comment>
<dbReference type="InterPro" id="IPR002313">
    <property type="entry name" value="Lys-tRNA-ligase_II"/>
</dbReference>
<comment type="caution">
    <text evidence="7">Lacks conserved residue(s) required for the propagation of feature annotation.</text>
</comment>
<evidence type="ECO:0000256" key="2">
    <source>
        <dbReference type="ARBA" id="ARBA00022723"/>
    </source>
</evidence>
<dbReference type="GO" id="GO:0000049">
    <property type="term" value="F:tRNA binding"/>
    <property type="evidence" value="ECO:0007669"/>
    <property type="project" value="TreeGrafter"/>
</dbReference>
<comment type="similarity">
    <text evidence="7">Belongs to the class-II aminoacyl-tRNA synthetase family.</text>
</comment>
<dbReference type="InterPro" id="IPR006195">
    <property type="entry name" value="aa-tRNA-synth_II"/>
</dbReference>
<dbReference type="AlphaFoldDB" id="A0A1G1Y404"/>
<evidence type="ECO:0000256" key="6">
    <source>
        <dbReference type="ARBA" id="ARBA00048573"/>
    </source>
</evidence>
<feature type="domain" description="Aminoacyl-transfer RNA synthetases class-II family profile" evidence="9">
    <location>
        <begin position="165"/>
        <end position="490"/>
    </location>
</feature>
<dbReference type="PROSITE" id="PS50862">
    <property type="entry name" value="AA_TRNA_LIGASE_II"/>
    <property type="match status" value="1"/>
</dbReference>
<evidence type="ECO:0000313" key="10">
    <source>
        <dbReference type="EMBL" id="OGY46510.1"/>
    </source>
</evidence>
<evidence type="ECO:0000256" key="3">
    <source>
        <dbReference type="ARBA" id="ARBA00022741"/>
    </source>
</evidence>
<reference evidence="10 11" key="1">
    <citation type="journal article" date="2016" name="Nat. Commun.">
        <title>Thousands of microbial genomes shed light on interconnected biogeochemical processes in an aquifer system.</title>
        <authorList>
            <person name="Anantharaman K."/>
            <person name="Brown C.T."/>
            <person name="Hug L.A."/>
            <person name="Sharon I."/>
            <person name="Castelle C.J."/>
            <person name="Probst A.J."/>
            <person name="Thomas B.C."/>
            <person name="Singh A."/>
            <person name="Wilkins M.J."/>
            <person name="Karaoz U."/>
            <person name="Brodie E.L."/>
            <person name="Williams K.H."/>
            <person name="Hubbard S.S."/>
            <person name="Banfield J.F."/>
        </authorList>
    </citation>
    <scope>NUCLEOTIDE SEQUENCE [LARGE SCALE GENOMIC DNA]</scope>
</reference>
<dbReference type="InterPro" id="IPR045864">
    <property type="entry name" value="aa-tRNA-synth_II/BPL/LPL"/>
</dbReference>
<name>A0A1G1Y404_9BACT</name>
<dbReference type="Proteomes" id="UP000178240">
    <property type="component" value="Unassembled WGS sequence"/>
</dbReference>
<evidence type="ECO:0000256" key="5">
    <source>
        <dbReference type="ARBA" id="ARBA00023146"/>
    </source>
</evidence>
<keyword evidence="4 7" id="KW-0067">ATP-binding</keyword>
<evidence type="ECO:0000259" key="9">
    <source>
        <dbReference type="PROSITE" id="PS50862"/>
    </source>
</evidence>
<dbReference type="NCBIfam" id="TIGR00499">
    <property type="entry name" value="lysS_bact"/>
    <property type="match status" value="1"/>
</dbReference>
<proteinExistence type="inferred from homology"/>
<dbReference type="EC" id="6.1.1.6" evidence="7"/>
<evidence type="ECO:0000256" key="8">
    <source>
        <dbReference type="RuleBase" id="RU000336"/>
    </source>
</evidence>
<dbReference type="CDD" id="cd04322">
    <property type="entry name" value="LysRS_N"/>
    <property type="match status" value="1"/>
</dbReference>
<dbReference type="PANTHER" id="PTHR42918">
    <property type="entry name" value="LYSYL-TRNA SYNTHETASE"/>
    <property type="match status" value="1"/>
</dbReference>
<comment type="caution">
    <text evidence="10">The sequence shown here is derived from an EMBL/GenBank/DDBJ whole genome shotgun (WGS) entry which is preliminary data.</text>
</comment>
<evidence type="ECO:0000313" key="11">
    <source>
        <dbReference type="Proteomes" id="UP000178240"/>
    </source>
</evidence>
<dbReference type="SUPFAM" id="SSF55681">
    <property type="entry name" value="Class II aaRS and biotin synthetases"/>
    <property type="match status" value="1"/>
</dbReference>
<dbReference type="InterPro" id="IPR004365">
    <property type="entry name" value="NA-bd_OB_tRNA"/>
</dbReference>
<keyword evidence="3 7" id="KW-0547">Nucleotide-binding</keyword>
<keyword evidence="7" id="KW-0648">Protein biosynthesis</keyword>
<dbReference type="InterPro" id="IPR004364">
    <property type="entry name" value="Aa-tRNA-synt_II"/>
</dbReference>
<keyword evidence="2 7" id="KW-0479">Metal-binding</keyword>
<dbReference type="GO" id="GO:0000287">
    <property type="term" value="F:magnesium ion binding"/>
    <property type="evidence" value="ECO:0007669"/>
    <property type="project" value="UniProtKB-UniRule"/>
</dbReference>
<dbReference type="NCBIfam" id="NF001756">
    <property type="entry name" value="PRK00484.1"/>
    <property type="match status" value="1"/>
</dbReference>
<evidence type="ECO:0000256" key="1">
    <source>
        <dbReference type="ARBA" id="ARBA00022598"/>
    </source>
</evidence>
<dbReference type="SUPFAM" id="SSF50249">
    <property type="entry name" value="Nucleic acid-binding proteins"/>
    <property type="match status" value="1"/>
</dbReference>
<dbReference type="Gene3D" id="2.40.50.140">
    <property type="entry name" value="Nucleic acid-binding proteins"/>
    <property type="match status" value="1"/>
</dbReference>
<dbReference type="GO" id="GO:0006430">
    <property type="term" value="P:lysyl-tRNA aminoacylation"/>
    <property type="evidence" value="ECO:0007669"/>
    <property type="project" value="UniProtKB-UniRule"/>
</dbReference>
<dbReference type="STRING" id="1797535.A2744_03630"/>
<sequence>MADNLNDEYKIRLAKLENIRKEGVNPYPEKFDKIQPLAEILSLALGTKIKTAGRLLTIRAMGKIVFCHILDDSGRLQIVLQKDEVGEKNLEWFLKFFDPGDFIGLAGEVFKTKKGEVSILVKDFVMLGKALRPLPEKWHGLKDQEALYRQRYLDLIANPETRQRFLLRSNFIKLLRDFYWQQGFIEVETPILTNTASGALAKPFKTHHNALNTDVYLRIAPETYLKECVVGGFEKVFEIARCFRNEGMDPSHLQDFTMVEHYAAYWNYEDNMNFTEKMFSFLIKELFGQLKIEIKDRQGKPAKVDFTPPWPKVSLAQIIKKDCGLDINQFTDAQALAEAIKAKKINIDGINDLGLGNLIDALYKAVCRQKIIQPTFLIQHPIDLSPLARRNDKNPNIVDRFQLVVNGWEVVNAYSELVDSVDQRQRFAAQAQAKAAGDLEAHGKDDEFVKALEYGAPPISGWGMGVDRLIAILTQQDNLRDVILFPLLRPEQSV</sequence>
<feature type="binding site" evidence="7">
    <location>
        <position position="409"/>
    </location>
    <ligand>
        <name>Mg(2+)</name>
        <dbReference type="ChEBI" id="CHEBI:18420"/>
        <label>2</label>
    </ligand>
</feature>
<dbReference type="EMBL" id="MHIE01000003">
    <property type="protein sequence ID" value="OGY46510.1"/>
    <property type="molecule type" value="Genomic_DNA"/>
</dbReference>
<dbReference type="GO" id="GO:0004824">
    <property type="term" value="F:lysine-tRNA ligase activity"/>
    <property type="evidence" value="ECO:0007669"/>
    <property type="project" value="UniProtKB-UniRule"/>
</dbReference>
<dbReference type="InterPro" id="IPR012340">
    <property type="entry name" value="NA-bd_OB-fold"/>
</dbReference>
<dbReference type="GO" id="GO:0005524">
    <property type="term" value="F:ATP binding"/>
    <property type="evidence" value="ECO:0007669"/>
    <property type="project" value="UniProtKB-UniRule"/>
</dbReference>
<organism evidence="10 11">
    <name type="scientific">Candidatus Buchananbacteria bacterium RIFCSPHIGHO2_01_FULL_44_11</name>
    <dbReference type="NCBI Taxonomy" id="1797535"/>
    <lineage>
        <taxon>Bacteria</taxon>
        <taxon>Candidatus Buchananiibacteriota</taxon>
    </lineage>
</organism>
<comment type="cofactor">
    <cofactor evidence="7 8">
        <name>Mg(2+)</name>
        <dbReference type="ChEBI" id="CHEBI:18420"/>
    </cofactor>
    <text evidence="7 8">Binds 3 Mg(2+) ions per subunit.</text>
</comment>